<dbReference type="OrthoDB" id="9780929at2"/>
<dbReference type="STRING" id="287099.SAMN05660413_03325"/>
<evidence type="ECO:0000313" key="1">
    <source>
        <dbReference type="EMBL" id="SFN98308.1"/>
    </source>
</evidence>
<dbReference type="AlphaFoldDB" id="A0A1I5DGF3"/>
<evidence type="ECO:0000313" key="2">
    <source>
        <dbReference type="Proteomes" id="UP000199153"/>
    </source>
</evidence>
<gene>
    <name evidence="1" type="ORF">SAMN05660413_03325</name>
</gene>
<keyword evidence="2" id="KW-1185">Reference proteome</keyword>
<dbReference type="Proteomes" id="UP000199153">
    <property type="component" value="Unassembled WGS sequence"/>
</dbReference>
<protein>
    <submittedName>
        <fullName evidence="1">Uncharacterized protein</fullName>
    </submittedName>
</protein>
<accession>A0A1I5DGF3</accession>
<sequence>MNLHSNKELIQDAILATAEYLDMRDIYIEKDYWVTFALYEIFHSSIGSQAVFKGGTAGQA</sequence>
<organism evidence="1 2">
    <name type="scientific">Salegentibacter flavus</name>
    <dbReference type="NCBI Taxonomy" id="287099"/>
    <lineage>
        <taxon>Bacteria</taxon>
        <taxon>Pseudomonadati</taxon>
        <taxon>Bacteroidota</taxon>
        <taxon>Flavobacteriia</taxon>
        <taxon>Flavobacteriales</taxon>
        <taxon>Flavobacteriaceae</taxon>
        <taxon>Salegentibacter</taxon>
    </lineage>
</organism>
<reference evidence="1 2" key="1">
    <citation type="submission" date="2016-10" db="EMBL/GenBank/DDBJ databases">
        <authorList>
            <person name="de Groot N.N."/>
        </authorList>
    </citation>
    <scope>NUCLEOTIDE SEQUENCE [LARGE SCALE GENOMIC DNA]</scope>
    <source>
        <strain evidence="1 2">DSM 17794</strain>
    </source>
</reference>
<proteinExistence type="predicted"/>
<name>A0A1I5DGF3_9FLAO</name>
<dbReference type="EMBL" id="FOVL01000036">
    <property type="protein sequence ID" value="SFN98308.1"/>
    <property type="molecule type" value="Genomic_DNA"/>
</dbReference>
<dbReference type="RefSeq" id="WP_093411583.1">
    <property type="nucleotide sequence ID" value="NZ_FOVL01000036.1"/>
</dbReference>